<dbReference type="EMBL" id="AP027142">
    <property type="protein sequence ID" value="BDV33171.1"/>
    <property type="molecule type" value="Genomic_DNA"/>
</dbReference>
<dbReference type="InterPro" id="IPR019650">
    <property type="entry name" value="DUF2513"/>
</dbReference>
<evidence type="ECO:0000313" key="2">
    <source>
        <dbReference type="Proteomes" id="UP001317629"/>
    </source>
</evidence>
<organism evidence="1 2">
    <name type="scientific">Methylocystis iwaonis</name>
    <dbReference type="NCBI Taxonomy" id="2885079"/>
    <lineage>
        <taxon>Bacteria</taxon>
        <taxon>Pseudomonadati</taxon>
        <taxon>Pseudomonadota</taxon>
        <taxon>Alphaproteobacteria</taxon>
        <taxon>Hyphomicrobiales</taxon>
        <taxon>Methylocystaceae</taxon>
        <taxon>Methylocystis</taxon>
    </lineage>
</organism>
<dbReference type="Pfam" id="PF10711">
    <property type="entry name" value="DUF2513"/>
    <property type="match status" value="1"/>
</dbReference>
<protein>
    <recommendedName>
        <fullName evidence="3">MarR family transcriptional regulator</fullName>
    </recommendedName>
</protein>
<evidence type="ECO:0008006" key="3">
    <source>
        <dbReference type="Google" id="ProtNLM"/>
    </source>
</evidence>
<name>A0ABM8E5J0_9HYPH</name>
<keyword evidence="2" id="KW-1185">Reference proteome</keyword>
<dbReference type="InterPro" id="IPR036390">
    <property type="entry name" value="WH_DNA-bd_sf"/>
</dbReference>
<dbReference type="SUPFAM" id="SSF46785">
    <property type="entry name" value="Winged helix' DNA-binding domain"/>
    <property type="match status" value="1"/>
</dbReference>
<evidence type="ECO:0000313" key="1">
    <source>
        <dbReference type="EMBL" id="BDV33171.1"/>
    </source>
</evidence>
<proteinExistence type="predicted"/>
<gene>
    <name evidence="1" type="ORF">SS37A_07000</name>
</gene>
<sequence>MARDVDLMRLLLLDLEGRQLSPPEAFLLPLEEIARRLDRTRGEVVDALEMLREAEFIDAPGAFRDDAWIFRKLTRRGVELANLVADARQWDKVKNAYVDLLEG</sequence>
<reference evidence="1 2" key="1">
    <citation type="journal article" date="2023" name="Int. J. Syst. Evol. Microbiol.">
        <title>Methylocystis iwaonis sp. nov., a type II methane-oxidizing bacterium from surface soil of a rice paddy field in Japan, and emended description of the genus Methylocystis (ex Whittenbury et al. 1970) Bowman et al. 1993.</title>
        <authorList>
            <person name="Kaise H."/>
            <person name="Sawadogo J.B."/>
            <person name="Alam M.S."/>
            <person name="Ueno C."/>
            <person name="Dianou D."/>
            <person name="Shinjo R."/>
            <person name="Asakawa S."/>
        </authorList>
    </citation>
    <scope>NUCLEOTIDE SEQUENCE [LARGE SCALE GENOMIC DNA]</scope>
    <source>
        <strain evidence="1 2">SS37A-Re</strain>
    </source>
</reference>
<accession>A0ABM8E5J0</accession>
<dbReference type="Proteomes" id="UP001317629">
    <property type="component" value="Chromosome"/>
</dbReference>
<dbReference type="RefSeq" id="WP_281930509.1">
    <property type="nucleotide sequence ID" value="NZ_AP027142.1"/>
</dbReference>